<accession>A0AA35M7X6</accession>
<sequence length="334" mass="37510">MKRTITTHSRIPIAASFKGKTIGKTPAFGEIVPRMLGRKEFCRPSLDMLGLELILIILNMIYEDHPRSMRNLALVNSHYHYAARYFQYRDVTFVIESPHQKSFHDRFAYIDKHDLIPAIRSIRVHAPAIEEDEKCLDPLNTTLNTPSNRNQSLALPPVVSVGIPEKVVLALQPGESVRLHTSISSLDRVVDPIPGPRMPVYTAPLLKRRDSLHSLNMVFTYADEKSCIQFAQIAKQILLPSPNVRKLSIDFGPQGDGPVSFPLPAGYTGLGFIDGERPPALERLELIRYEFGYKKKVEPGYISGSHSGSHVGYPENGNESDYWAEVFDWSSSSI</sequence>
<dbReference type="EMBL" id="CABFNP030001195">
    <property type="protein sequence ID" value="CAI6091714.1"/>
    <property type="molecule type" value="Genomic_DNA"/>
</dbReference>
<name>A0AA35M7X6_9HYPO</name>
<evidence type="ECO:0000313" key="1">
    <source>
        <dbReference type="EMBL" id="CAI6091714.1"/>
    </source>
</evidence>
<keyword evidence="2" id="KW-1185">Reference proteome</keyword>
<proteinExistence type="predicted"/>
<reference evidence="1" key="1">
    <citation type="submission" date="2023-01" db="EMBL/GenBank/DDBJ databases">
        <authorList>
            <person name="Piombo E."/>
        </authorList>
    </citation>
    <scope>NUCLEOTIDE SEQUENCE</scope>
</reference>
<gene>
    <name evidence="1" type="ORF">CCHLO57077_00005881</name>
</gene>
<comment type="caution">
    <text evidence="1">The sequence shown here is derived from an EMBL/GenBank/DDBJ whole genome shotgun (WGS) entry which is preliminary data.</text>
</comment>
<protein>
    <submittedName>
        <fullName evidence="1">Uncharacterized protein</fullName>
    </submittedName>
</protein>
<evidence type="ECO:0000313" key="2">
    <source>
        <dbReference type="Proteomes" id="UP001160390"/>
    </source>
</evidence>
<dbReference type="Proteomes" id="UP001160390">
    <property type="component" value="Unassembled WGS sequence"/>
</dbReference>
<organism evidence="1 2">
    <name type="scientific">Clonostachys chloroleuca</name>
    <dbReference type="NCBI Taxonomy" id="1926264"/>
    <lineage>
        <taxon>Eukaryota</taxon>
        <taxon>Fungi</taxon>
        <taxon>Dikarya</taxon>
        <taxon>Ascomycota</taxon>
        <taxon>Pezizomycotina</taxon>
        <taxon>Sordariomycetes</taxon>
        <taxon>Hypocreomycetidae</taxon>
        <taxon>Hypocreales</taxon>
        <taxon>Bionectriaceae</taxon>
        <taxon>Clonostachys</taxon>
    </lineage>
</organism>
<dbReference type="AlphaFoldDB" id="A0AA35M7X6"/>